<name>A0A3P7LDM5_DIBLA</name>
<accession>A0A3P7LDM5</accession>
<evidence type="ECO:0000256" key="1">
    <source>
        <dbReference type="SAM" id="MobiDB-lite"/>
    </source>
</evidence>
<keyword evidence="3" id="KW-1185">Reference proteome</keyword>
<feature type="region of interest" description="Disordered" evidence="1">
    <location>
        <begin position="109"/>
        <end position="134"/>
    </location>
</feature>
<dbReference type="OrthoDB" id="10009078at2759"/>
<feature type="compositionally biased region" description="Polar residues" evidence="1">
    <location>
        <begin position="113"/>
        <end position="123"/>
    </location>
</feature>
<reference evidence="2 3" key="1">
    <citation type="submission" date="2018-11" db="EMBL/GenBank/DDBJ databases">
        <authorList>
            <consortium name="Pathogen Informatics"/>
        </authorList>
    </citation>
    <scope>NUCLEOTIDE SEQUENCE [LARGE SCALE GENOMIC DNA]</scope>
</reference>
<sequence>MEEIKVQQLKALEYYSKNGVITFMEEILNKMFAVQPQDIYFFLLLGSHKYINAYVENLTVEEPDLTGVLQALSELMLNLNFASNSQYDLDNWMRQKYETLLHEHSNAGERMKSNGQTVGQKNPETPVKPAKKKSPKQAAAIPSVVVFGALKEAVIFSSISITWSLAIAQTRILPVDYEIHYPAYKVFKEITQQVSVQ</sequence>
<protein>
    <submittedName>
        <fullName evidence="2">Uncharacterized protein</fullName>
    </submittedName>
</protein>
<gene>
    <name evidence="2" type="ORF">DILT_LOCUS7241</name>
</gene>
<proteinExistence type="predicted"/>
<organism evidence="2 3">
    <name type="scientific">Dibothriocephalus latus</name>
    <name type="common">Fish tapeworm</name>
    <name type="synonym">Diphyllobothrium latum</name>
    <dbReference type="NCBI Taxonomy" id="60516"/>
    <lineage>
        <taxon>Eukaryota</taxon>
        <taxon>Metazoa</taxon>
        <taxon>Spiralia</taxon>
        <taxon>Lophotrochozoa</taxon>
        <taxon>Platyhelminthes</taxon>
        <taxon>Cestoda</taxon>
        <taxon>Eucestoda</taxon>
        <taxon>Diphyllobothriidea</taxon>
        <taxon>Diphyllobothriidae</taxon>
        <taxon>Dibothriocephalus</taxon>
    </lineage>
</organism>
<dbReference type="Proteomes" id="UP000281553">
    <property type="component" value="Unassembled WGS sequence"/>
</dbReference>
<evidence type="ECO:0000313" key="3">
    <source>
        <dbReference type="Proteomes" id="UP000281553"/>
    </source>
</evidence>
<dbReference type="AlphaFoldDB" id="A0A3P7LDM5"/>
<dbReference type="EMBL" id="UYRU01051378">
    <property type="protein sequence ID" value="VDN11410.1"/>
    <property type="molecule type" value="Genomic_DNA"/>
</dbReference>
<evidence type="ECO:0000313" key="2">
    <source>
        <dbReference type="EMBL" id="VDN11410.1"/>
    </source>
</evidence>